<dbReference type="PANTHER" id="PTHR31344">
    <property type="entry name" value="NUCLEAR PORE COMPLEX PROTEIN NUP205"/>
    <property type="match status" value="1"/>
</dbReference>
<dbReference type="Proteomes" id="UP000887566">
    <property type="component" value="Unplaced"/>
</dbReference>
<reference evidence="6" key="1">
    <citation type="submission" date="2022-11" db="UniProtKB">
        <authorList>
            <consortium name="WormBaseParasite"/>
        </authorList>
    </citation>
    <scope>IDENTIFICATION</scope>
</reference>
<protein>
    <submittedName>
        <fullName evidence="6">Uncharacterized protein</fullName>
    </submittedName>
</protein>
<comment type="similarity">
    <text evidence="2">Belongs to the NUP186/NUP192/NUP205 family.</text>
</comment>
<evidence type="ECO:0000256" key="3">
    <source>
        <dbReference type="ARBA" id="ARBA00022448"/>
    </source>
</evidence>
<evidence type="ECO:0000313" key="5">
    <source>
        <dbReference type="Proteomes" id="UP000887566"/>
    </source>
</evidence>
<dbReference type="AlphaFoldDB" id="A0A914WFP5"/>
<dbReference type="GO" id="GO:0006999">
    <property type="term" value="P:nuclear pore organization"/>
    <property type="evidence" value="ECO:0007669"/>
    <property type="project" value="TreeGrafter"/>
</dbReference>
<keyword evidence="4" id="KW-0539">Nucleus</keyword>
<comment type="subcellular location">
    <subcellularLocation>
        <location evidence="1">Nucleus</location>
    </subcellularLocation>
</comment>
<dbReference type="PANTHER" id="PTHR31344:SF0">
    <property type="entry name" value="NUCLEAR PORE COMPLEX PROTEIN NUP205"/>
    <property type="match status" value="1"/>
</dbReference>
<evidence type="ECO:0000256" key="4">
    <source>
        <dbReference type="ARBA" id="ARBA00023242"/>
    </source>
</evidence>
<evidence type="ECO:0000256" key="1">
    <source>
        <dbReference type="ARBA" id="ARBA00004123"/>
    </source>
</evidence>
<dbReference type="GO" id="GO:0044611">
    <property type="term" value="C:nuclear pore inner ring"/>
    <property type="evidence" value="ECO:0007669"/>
    <property type="project" value="TreeGrafter"/>
</dbReference>
<sequence>MAEGNVWFLSRQLFERVVERLNGASSVDLDDFSVDLQANRSRLLEVLKNPVKSAADRAKIEKVGDQITLPGGRSVRVDQSMSAEALILAEVFNINEIAAVDLVLAGESELPNFPGLTRGLCAVLCYYNSHRYVAQTLRCLIEARAISGSSNGDVCSLVRTFTDDLWSSGLFKRLCEAVAQFDAARELDRLQQPNVKGLGGPKHRKMVMDLLTGIQSALGDCLVMWSVQNGLQASELPTVVSNLREWESTRAFGRSELSFWAAVFFAFDTSLLDVISTEDELGMFPVATQPQFIQAIQREICELQWKDAGLRATLQMGWAVSMRSLAQHHWTQGVLEDCQEDEEDILERALDAQPFHFLRQFVVGSASFRNTELAVRAVDSLLKQLIDYFPIRIKELRSRADEELRIAQEALERGHAPSQPVLHYEQQLLTLADMYTNIDPQLRPIIAAYWADADFFPQSFISEQVKSRTNLSKFIRSGAELGPAVLHVAYLALVKSLACDGSNARNAFELLRSRHGRAEQSTASWDHFFTALRQYLYTFKRDASMTSMGFGFASHVPVVVHISPEELAGLTAWFELAERIALEDVPSRATFVDHPNWQCLDTIFGLLSSSVPLALKGVMFRFLGALACDKLAAAKVWEKLLAAKIIAHTPDGRLSGLQQELDQVECRSQQYPATSGFLHMMASLVGHGSDCLPPSDLLAPYLQFVTDSIAIKFTNRSYKDVDEMVSIFFILVTDGEQGRGQCKSLHNIKLIKQS</sequence>
<dbReference type="InterPro" id="IPR021827">
    <property type="entry name" value="Nup186/Nup192/Nup205"/>
</dbReference>
<dbReference type="GO" id="GO:0017056">
    <property type="term" value="F:structural constituent of nuclear pore"/>
    <property type="evidence" value="ECO:0007669"/>
    <property type="project" value="TreeGrafter"/>
</dbReference>
<proteinExistence type="inferred from homology"/>
<name>A0A914WFP5_9BILA</name>
<dbReference type="WBParaSite" id="PSAMB.scaffold377size53947.g5245.t1">
    <property type="protein sequence ID" value="PSAMB.scaffold377size53947.g5245.t1"/>
    <property type="gene ID" value="PSAMB.scaffold377size53947.g5245"/>
</dbReference>
<organism evidence="5 6">
    <name type="scientific">Plectus sambesii</name>
    <dbReference type="NCBI Taxonomy" id="2011161"/>
    <lineage>
        <taxon>Eukaryota</taxon>
        <taxon>Metazoa</taxon>
        <taxon>Ecdysozoa</taxon>
        <taxon>Nematoda</taxon>
        <taxon>Chromadorea</taxon>
        <taxon>Plectida</taxon>
        <taxon>Plectina</taxon>
        <taxon>Plectoidea</taxon>
        <taxon>Plectidae</taxon>
        <taxon>Plectus</taxon>
    </lineage>
</organism>
<accession>A0A914WFP5</accession>
<keyword evidence="3" id="KW-0813">Transport</keyword>
<evidence type="ECO:0000313" key="6">
    <source>
        <dbReference type="WBParaSite" id="PSAMB.scaffold377size53947.g5245.t1"/>
    </source>
</evidence>
<keyword evidence="5" id="KW-1185">Reference proteome</keyword>
<evidence type="ECO:0000256" key="2">
    <source>
        <dbReference type="ARBA" id="ARBA00005892"/>
    </source>
</evidence>
<dbReference type="Pfam" id="PF11894">
    <property type="entry name" value="Nup192"/>
    <property type="match status" value="1"/>
</dbReference>